<keyword evidence="2" id="KW-1185">Reference proteome</keyword>
<dbReference type="InterPro" id="IPR052931">
    <property type="entry name" value="Prophage_regulatory_activator"/>
</dbReference>
<sequence length="80" mass="9092">MAQTEEFKAAVERVSRTSDKIVLDIKGVVELTTYSQSVIYDLVKRGEFPKQKRIGPNRVVWLRSEVVDWLEAKLAQAEAA</sequence>
<name>A0A501XFR0_9SPHN</name>
<dbReference type="PANTHER" id="PTHR36154:SF1">
    <property type="entry name" value="DNA-BINDING TRANSCRIPTIONAL ACTIVATOR ALPA"/>
    <property type="match status" value="1"/>
</dbReference>
<reference evidence="1 2" key="1">
    <citation type="submission" date="2019-06" db="EMBL/GenBank/DDBJ databases">
        <authorList>
            <person name="Lee I."/>
            <person name="Jang G.I."/>
            <person name="Hwang C.Y."/>
        </authorList>
    </citation>
    <scope>NUCLEOTIDE SEQUENCE [LARGE SCALE GENOMIC DNA]</scope>
    <source>
        <strain evidence="1 2">PAMC 28131</strain>
    </source>
</reference>
<dbReference type="RefSeq" id="WP_140928914.1">
    <property type="nucleotide sequence ID" value="NZ_VFSU01000030.1"/>
</dbReference>
<dbReference type="AlphaFoldDB" id="A0A501XFR0"/>
<organism evidence="1 2">
    <name type="scientific">Sandaracinobacter neustonicus</name>
    <dbReference type="NCBI Taxonomy" id="1715348"/>
    <lineage>
        <taxon>Bacteria</taxon>
        <taxon>Pseudomonadati</taxon>
        <taxon>Pseudomonadota</taxon>
        <taxon>Alphaproteobacteria</taxon>
        <taxon>Sphingomonadales</taxon>
        <taxon>Sphingosinicellaceae</taxon>
        <taxon>Sandaracinobacter</taxon>
    </lineage>
</organism>
<dbReference type="Proteomes" id="UP000319897">
    <property type="component" value="Unassembled WGS sequence"/>
</dbReference>
<dbReference type="InterPro" id="IPR010260">
    <property type="entry name" value="AlpA"/>
</dbReference>
<evidence type="ECO:0000313" key="1">
    <source>
        <dbReference type="EMBL" id="TPE59468.1"/>
    </source>
</evidence>
<dbReference type="Gene3D" id="1.10.238.160">
    <property type="match status" value="1"/>
</dbReference>
<proteinExistence type="predicted"/>
<dbReference type="OrthoDB" id="1525365at2"/>
<dbReference type="Pfam" id="PF05930">
    <property type="entry name" value="Phage_AlpA"/>
    <property type="match status" value="1"/>
</dbReference>
<accession>A0A501XFR0</accession>
<evidence type="ECO:0000313" key="2">
    <source>
        <dbReference type="Proteomes" id="UP000319897"/>
    </source>
</evidence>
<comment type="caution">
    <text evidence="1">The sequence shown here is derived from an EMBL/GenBank/DDBJ whole genome shotgun (WGS) entry which is preliminary data.</text>
</comment>
<gene>
    <name evidence="1" type="ORF">FJQ54_13350</name>
</gene>
<dbReference type="EMBL" id="VFSU01000030">
    <property type="protein sequence ID" value="TPE59468.1"/>
    <property type="molecule type" value="Genomic_DNA"/>
</dbReference>
<dbReference type="PANTHER" id="PTHR36154">
    <property type="entry name" value="DNA-BINDING TRANSCRIPTIONAL ACTIVATOR ALPA"/>
    <property type="match status" value="1"/>
</dbReference>
<protein>
    <submittedName>
        <fullName evidence="1">AlpA family phage regulatory protein</fullName>
    </submittedName>
</protein>